<dbReference type="EMBL" id="KQ947405">
    <property type="protein sequence ID" value="KUJ23429.1"/>
    <property type="molecule type" value="Genomic_DNA"/>
</dbReference>
<dbReference type="RefSeq" id="XP_018077784.1">
    <property type="nucleotide sequence ID" value="XM_018205620.1"/>
</dbReference>
<dbReference type="AlphaFoldDB" id="A0A194XTR3"/>
<dbReference type="InParanoid" id="A0A194XTR3"/>
<gene>
    <name evidence="2" type="ORF">LY89DRAFT_182388</name>
</gene>
<reference evidence="2 3" key="1">
    <citation type="submission" date="2015-10" db="EMBL/GenBank/DDBJ databases">
        <title>Full genome of DAOMC 229536 Phialocephala scopiformis, a fungal endophyte of spruce producing the potent anti-insectan compound rugulosin.</title>
        <authorList>
            <consortium name="DOE Joint Genome Institute"/>
            <person name="Walker A.K."/>
            <person name="Frasz S.L."/>
            <person name="Seifert K.A."/>
            <person name="Miller J.D."/>
            <person name="Mondo S.J."/>
            <person name="Labutti K."/>
            <person name="Lipzen A."/>
            <person name="Dockter R."/>
            <person name="Kennedy M."/>
            <person name="Grigoriev I.V."/>
            <person name="Spatafora J.W."/>
        </authorList>
    </citation>
    <scope>NUCLEOTIDE SEQUENCE [LARGE SCALE GENOMIC DNA]</scope>
    <source>
        <strain evidence="2 3">CBS 120377</strain>
    </source>
</reference>
<dbReference type="Proteomes" id="UP000070700">
    <property type="component" value="Unassembled WGS sequence"/>
</dbReference>
<dbReference type="KEGG" id="psco:LY89DRAFT_182388"/>
<keyword evidence="3" id="KW-1185">Reference proteome</keyword>
<proteinExistence type="predicted"/>
<feature type="region of interest" description="Disordered" evidence="1">
    <location>
        <begin position="67"/>
        <end position="89"/>
    </location>
</feature>
<organism evidence="2 3">
    <name type="scientific">Mollisia scopiformis</name>
    <name type="common">Conifer needle endophyte fungus</name>
    <name type="synonym">Phialocephala scopiformis</name>
    <dbReference type="NCBI Taxonomy" id="149040"/>
    <lineage>
        <taxon>Eukaryota</taxon>
        <taxon>Fungi</taxon>
        <taxon>Dikarya</taxon>
        <taxon>Ascomycota</taxon>
        <taxon>Pezizomycotina</taxon>
        <taxon>Leotiomycetes</taxon>
        <taxon>Helotiales</taxon>
        <taxon>Mollisiaceae</taxon>
        <taxon>Mollisia</taxon>
    </lineage>
</organism>
<evidence type="ECO:0000313" key="3">
    <source>
        <dbReference type="Proteomes" id="UP000070700"/>
    </source>
</evidence>
<evidence type="ECO:0000313" key="2">
    <source>
        <dbReference type="EMBL" id="KUJ23429.1"/>
    </source>
</evidence>
<evidence type="ECO:0000256" key="1">
    <source>
        <dbReference type="SAM" id="MobiDB-lite"/>
    </source>
</evidence>
<dbReference type="GeneID" id="28815346"/>
<sequence>MILNFLNLPISRVSHVRAPSNHLYLQPILTIHTVDHEKHQPPYRPKTLHTFSCIKIHNPYKNCTPASSPLTRSLRRPKSGIRSGPAQDPLGWTSFPSPSARIYTCPFPKLSLLESFFSHDIFFIRHNLYINR</sequence>
<accession>A0A194XTR3</accession>
<name>A0A194XTR3_MOLSC</name>
<protein>
    <submittedName>
        <fullName evidence="2">Uncharacterized protein</fullName>
    </submittedName>
</protein>